<dbReference type="InterPro" id="IPR010987">
    <property type="entry name" value="Glutathione-S-Trfase_C-like"/>
</dbReference>
<comment type="caution">
    <text evidence="4">The sequence shown here is derived from an EMBL/GenBank/DDBJ whole genome shotgun (WGS) entry which is preliminary data.</text>
</comment>
<dbReference type="Proteomes" id="UP000216857">
    <property type="component" value="Unassembled WGS sequence"/>
</dbReference>
<dbReference type="InterPro" id="IPR005955">
    <property type="entry name" value="GST_Zeta"/>
</dbReference>
<dbReference type="PANTHER" id="PTHR42673:SF21">
    <property type="entry name" value="GLUTATHIONE S-TRANSFERASE YFCF"/>
    <property type="match status" value="1"/>
</dbReference>
<evidence type="ECO:0000313" key="5">
    <source>
        <dbReference type="Proteomes" id="UP000216857"/>
    </source>
</evidence>
<keyword evidence="5" id="KW-1185">Reference proteome</keyword>
<evidence type="ECO:0000259" key="3">
    <source>
        <dbReference type="PROSITE" id="PS50405"/>
    </source>
</evidence>
<evidence type="ECO:0000259" key="2">
    <source>
        <dbReference type="PROSITE" id="PS50404"/>
    </source>
</evidence>
<evidence type="ECO:0000256" key="1">
    <source>
        <dbReference type="ARBA" id="ARBA00010007"/>
    </source>
</evidence>
<dbReference type="SFLD" id="SFLDS00019">
    <property type="entry name" value="Glutathione_Transferase_(cytos"/>
    <property type="match status" value="1"/>
</dbReference>
<dbReference type="Gene3D" id="3.40.30.10">
    <property type="entry name" value="Glutaredoxin"/>
    <property type="match status" value="1"/>
</dbReference>
<dbReference type="InterPro" id="IPR036249">
    <property type="entry name" value="Thioredoxin-like_sf"/>
</dbReference>
<name>A0A261R5F9_9BORD</name>
<feature type="domain" description="GST C-terminal" evidence="3">
    <location>
        <begin position="87"/>
        <end position="214"/>
    </location>
</feature>
<dbReference type="Gene3D" id="1.20.1050.10">
    <property type="match status" value="1"/>
</dbReference>
<dbReference type="PROSITE" id="PS50405">
    <property type="entry name" value="GST_CTER"/>
    <property type="match status" value="1"/>
</dbReference>
<dbReference type="SUPFAM" id="SSF52833">
    <property type="entry name" value="Thioredoxin-like"/>
    <property type="match status" value="1"/>
</dbReference>
<dbReference type="SUPFAM" id="SSF47616">
    <property type="entry name" value="GST C-terminal domain-like"/>
    <property type="match status" value="1"/>
</dbReference>
<dbReference type="EMBL" id="NEVJ01000003">
    <property type="protein sequence ID" value="OZI19573.1"/>
    <property type="molecule type" value="Genomic_DNA"/>
</dbReference>
<accession>A0A261R5F9</accession>
<dbReference type="FunFam" id="3.40.30.10:FF:000293">
    <property type="entry name" value="Maleylacetoacetate isomerase MaiA"/>
    <property type="match status" value="1"/>
</dbReference>
<evidence type="ECO:0000313" key="4">
    <source>
        <dbReference type="EMBL" id="OZI19573.1"/>
    </source>
</evidence>
<organism evidence="4 5">
    <name type="scientific">Bordetella genomosp. 9</name>
    <dbReference type="NCBI Taxonomy" id="1416803"/>
    <lineage>
        <taxon>Bacteria</taxon>
        <taxon>Pseudomonadati</taxon>
        <taxon>Pseudomonadota</taxon>
        <taxon>Betaproteobacteria</taxon>
        <taxon>Burkholderiales</taxon>
        <taxon>Alcaligenaceae</taxon>
        <taxon>Bordetella</taxon>
    </lineage>
</organism>
<dbReference type="GO" id="GO:0016034">
    <property type="term" value="F:maleylacetoacetate isomerase activity"/>
    <property type="evidence" value="ECO:0007669"/>
    <property type="project" value="TreeGrafter"/>
</dbReference>
<dbReference type="InterPro" id="IPR034333">
    <property type="entry name" value="GST_Zeta_N"/>
</dbReference>
<dbReference type="GO" id="GO:0005737">
    <property type="term" value="C:cytoplasm"/>
    <property type="evidence" value="ECO:0007669"/>
    <property type="project" value="InterPro"/>
</dbReference>
<dbReference type="GO" id="GO:0006559">
    <property type="term" value="P:L-phenylalanine catabolic process"/>
    <property type="evidence" value="ECO:0007669"/>
    <property type="project" value="TreeGrafter"/>
</dbReference>
<dbReference type="Pfam" id="PF13410">
    <property type="entry name" value="GST_C_2"/>
    <property type="match status" value="1"/>
</dbReference>
<feature type="domain" description="GST N-terminal" evidence="2">
    <location>
        <begin position="1"/>
        <end position="82"/>
    </location>
</feature>
<protein>
    <submittedName>
        <fullName evidence="4">Maleylacetoacetate isomerase</fullName>
    </submittedName>
</protein>
<dbReference type="PROSITE" id="PS50404">
    <property type="entry name" value="GST_NTER"/>
    <property type="match status" value="1"/>
</dbReference>
<dbReference type="STRING" id="1416803.CAL13_07130"/>
<dbReference type="Pfam" id="PF13417">
    <property type="entry name" value="GST_N_3"/>
    <property type="match status" value="1"/>
</dbReference>
<dbReference type="AlphaFoldDB" id="A0A261R5F9"/>
<dbReference type="GO" id="GO:0004364">
    <property type="term" value="F:glutathione transferase activity"/>
    <property type="evidence" value="ECO:0007669"/>
    <property type="project" value="TreeGrafter"/>
</dbReference>
<comment type="similarity">
    <text evidence="1">Belongs to the GST superfamily. Zeta family.</text>
</comment>
<sequence>MQLYSYFRSSAAYRVRIALNLKGLPYEYIPVHLIKDGGQQLKPEYTRLNPQALVPTLVDGDAVLTQSMAIIEYLDETHPQPALLPDTPVARARVRALAQGIACDIHPLNNLRVLRYLKRDLDLPDEARDAWYRHWVESGLLALERMLADSPDTGAFCHGDTPTLADACLVPQVFNARRLDCDLSAMPTIVRIDAACLALPAFTQAAPDAQPDAA</sequence>
<dbReference type="OrthoDB" id="509852at2"/>
<dbReference type="InterPro" id="IPR036282">
    <property type="entry name" value="Glutathione-S-Trfase_C_sf"/>
</dbReference>
<dbReference type="RefSeq" id="WP_094848216.1">
    <property type="nucleotide sequence ID" value="NZ_NEVJ01000003.1"/>
</dbReference>
<gene>
    <name evidence="4" type="ORF">CAL26_18370</name>
</gene>
<dbReference type="SFLD" id="SFLDG00358">
    <property type="entry name" value="Main_(cytGST)"/>
    <property type="match status" value="1"/>
</dbReference>
<dbReference type="NCBIfam" id="TIGR01262">
    <property type="entry name" value="maiA"/>
    <property type="match status" value="1"/>
</dbReference>
<dbReference type="InterPro" id="IPR040079">
    <property type="entry name" value="Glutathione_S-Trfase"/>
</dbReference>
<dbReference type="CDD" id="cd03042">
    <property type="entry name" value="GST_N_Zeta"/>
    <property type="match status" value="1"/>
</dbReference>
<dbReference type="CDD" id="cd03191">
    <property type="entry name" value="GST_C_Zeta"/>
    <property type="match status" value="1"/>
</dbReference>
<proteinExistence type="inferred from homology"/>
<dbReference type="InterPro" id="IPR004045">
    <property type="entry name" value="Glutathione_S-Trfase_N"/>
</dbReference>
<keyword evidence="4" id="KW-0413">Isomerase</keyword>
<dbReference type="PANTHER" id="PTHR42673">
    <property type="entry name" value="MALEYLACETOACETATE ISOMERASE"/>
    <property type="match status" value="1"/>
</dbReference>
<reference evidence="4" key="1">
    <citation type="submission" date="2017-05" db="EMBL/GenBank/DDBJ databases">
        <title>Complete and WGS of Bordetella genogroups.</title>
        <authorList>
            <person name="Spilker T."/>
            <person name="Lipuma J."/>
        </authorList>
    </citation>
    <scope>NUCLEOTIDE SEQUENCE</scope>
    <source>
        <strain evidence="4">AU21707</strain>
    </source>
</reference>
<dbReference type="GO" id="GO:0006749">
    <property type="term" value="P:glutathione metabolic process"/>
    <property type="evidence" value="ECO:0007669"/>
    <property type="project" value="TreeGrafter"/>
</dbReference>
<dbReference type="FunFam" id="1.20.1050.10:FF:000017">
    <property type="entry name" value="Maleylacetoacetate isomerase"/>
    <property type="match status" value="1"/>
</dbReference>
<dbReference type="InterPro" id="IPR034330">
    <property type="entry name" value="GST_Zeta_C"/>
</dbReference>